<organism evidence="2 3">
    <name type="scientific">Tabrizicola soli</name>
    <dbReference type="NCBI Taxonomy" id="2185115"/>
    <lineage>
        <taxon>Bacteria</taxon>
        <taxon>Pseudomonadati</taxon>
        <taxon>Pseudomonadota</taxon>
        <taxon>Alphaproteobacteria</taxon>
        <taxon>Rhodobacterales</taxon>
        <taxon>Paracoccaceae</taxon>
        <taxon>Tabrizicola</taxon>
    </lineage>
</organism>
<dbReference type="InterPro" id="IPR011006">
    <property type="entry name" value="CheY-like_superfamily"/>
</dbReference>
<dbReference type="InterPro" id="IPR005561">
    <property type="entry name" value="ANTAR"/>
</dbReference>
<comment type="caution">
    <text evidence="2">The sequence shown here is derived from an EMBL/GenBank/DDBJ whole genome shotgun (WGS) entry which is preliminary data.</text>
</comment>
<evidence type="ECO:0000259" key="1">
    <source>
        <dbReference type="PROSITE" id="PS50921"/>
    </source>
</evidence>
<dbReference type="InterPro" id="IPR036388">
    <property type="entry name" value="WH-like_DNA-bd_sf"/>
</dbReference>
<dbReference type="SMART" id="SM01012">
    <property type="entry name" value="ANTAR"/>
    <property type="match status" value="1"/>
</dbReference>
<keyword evidence="3" id="KW-1185">Reference proteome</keyword>
<dbReference type="InterPro" id="IPR049021">
    <property type="entry name" value="AmiR_N"/>
</dbReference>
<dbReference type="Proteomes" id="UP001595445">
    <property type="component" value="Unassembled WGS sequence"/>
</dbReference>
<reference evidence="3" key="1">
    <citation type="journal article" date="2019" name="Int. J. Syst. Evol. Microbiol.">
        <title>The Global Catalogue of Microorganisms (GCM) 10K type strain sequencing project: providing services to taxonomists for standard genome sequencing and annotation.</title>
        <authorList>
            <consortium name="The Broad Institute Genomics Platform"/>
            <consortium name="The Broad Institute Genome Sequencing Center for Infectious Disease"/>
            <person name="Wu L."/>
            <person name="Ma J."/>
        </authorList>
    </citation>
    <scope>NUCLEOTIDE SEQUENCE [LARGE SCALE GENOMIC DNA]</scope>
    <source>
        <strain evidence="3">KCTC 62102</strain>
    </source>
</reference>
<accession>A0ABV7DWG2</accession>
<evidence type="ECO:0000313" key="2">
    <source>
        <dbReference type="EMBL" id="MFC3086604.1"/>
    </source>
</evidence>
<sequence length="196" mass="21647">MTGHVTRSNFRGARALIQLRDEAGSAVLVRTLERLGLQITTDPAEAEIVFFDADEDVAAPARDIPLVALIGSEAPSRLGRVVRQRASAWLMKPLRATGIFTAVFVAFNEHAARQREAQEREALRRRAEGRRVVVKAILQLMAKQGLSDDEAYRELRAASMRRRISVEEFAAELVAASTSSMRLGGQPPQARNNNQT</sequence>
<dbReference type="Pfam" id="PF03861">
    <property type="entry name" value="ANTAR"/>
    <property type="match status" value="1"/>
</dbReference>
<dbReference type="Gene3D" id="1.10.10.10">
    <property type="entry name" value="Winged helix-like DNA-binding domain superfamily/Winged helix DNA-binding domain"/>
    <property type="match status" value="1"/>
</dbReference>
<name>A0ABV7DWG2_9RHOB</name>
<proteinExistence type="predicted"/>
<dbReference type="SUPFAM" id="SSF52172">
    <property type="entry name" value="CheY-like"/>
    <property type="match status" value="1"/>
</dbReference>
<gene>
    <name evidence="2" type="ORF">ACFOD6_11155</name>
</gene>
<feature type="domain" description="ANTAR" evidence="1">
    <location>
        <begin position="113"/>
        <end position="174"/>
    </location>
</feature>
<dbReference type="RefSeq" id="WP_197645678.1">
    <property type="nucleotide sequence ID" value="NZ_JAEACP010000015.1"/>
</dbReference>
<protein>
    <submittedName>
        <fullName evidence="2">ANTAR domain-containing response regulator</fullName>
    </submittedName>
</protein>
<dbReference type="Gene3D" id="3.40.50.2300">
    <property type="match status" value="1"/>
</dbReference>
<dbReference type="EMBL" id="JBHRSM010000019">
    <property type="protein sequence ID" value="MFC3086604.1"/>
    <property type="molecule type" value="Genomic_DNA"/>
</dbReference>
<evidence type="ECO:0000313" key="3">
    <source>
        <dbReference type="Proteomes" id="UP001595445"/>
    </source>
</evidence>
<dbReference type="Pfam" id="PF21332">
    <property type="entry name" value="AmiR_N"/>
    <property type="match status" value="1"/>
</dbReference>
<dbReference type="PROSITE" id="PS50921">
    <property type="entry name" value="ANTAR"/>
    <property type="match status" value="1"/>
</dbReference>